<dbReference type="EMBL" id="LAZR01031445">
    <property type="protein sequence ID" value="KKL53736.1"/>
    <property type="molecule type" value="Genomic_DNA"/>
</dbReference>
<reference evidence="1" key="1">
    <citation type="journal article" date="2015" name="Nature">
        <title>Complex archaea that bridge the gap between prokaryotes and eukaryotes.</title>
        <authorList>
            <person name="Spang A."/>
            <person name="Saw J.H."/>
            <person name="Jorgensen S.L."/>
            <person name="Zaremba-Niedzwiedzka K."/>
            <person name="Martijn J."/>
            <person name="Lind A.E."/>
            <person name="van Eijk R."/>
            <person name="Schleper C."/>
            <person name="Guy L."/>
            <person name="Ettema T.J."/>
        </authorList>
    </citation>
    <scope>NUCLEOTIDE SEQUENCE</scope>
</reference>
<protein>
    <submittedName>
        <fullName evidence="1">Uncharacterized protein</fullName>
    </submittedName>
</protein>
<sequence>MPNKKEFKVNQFITLKLEENITVIYTKDKPFLTCKRLLLQIPLDSVIKYDKVDSVDELTDVYKKSVMNGNIYEGLHESKIMNIETIISPEEEFWGHCSNLQAWAEHNYDTRILHSNIAFPLLKRLVVCLLSLHNNPLHFLVFISNSLLYKEILID</sequence>
<proteinExistence type="predicted"/>
<accession>A0A0F9DIV4</accession>
<evidence type="ECO:0000313" key="1">
    <source>
        <dbReference type="EMBL" id="KKL53736.1"/>
    </source>
</evidence>
<comment type="caution">
    <text evidence="1">The sequence shown here is derived from an EMBL/GenBank/DDBJ whole genome shotgun (WGS) entry which is preliminary data.</text>
</comment>
<organism evidence="1">
    <name type="scientific">marine sediment metagenome</name>
    <dbReference type="NCBI Taxonomy" id="412755"/>
    <lineage>
        <taxon>unclassified sequences</taxon>
        <taxon>metagenomes</taxon>
        <taxon>ecological metagenomes</taxon>
    </lineage>
</organism>
<gene>
    <name evidence="1" type="ORF">LCGC14_2272430</name>
</gene>
<dbReference type="AlphaFoldDB" id="A0A0F9DIV4"/>
<name>A0A0F9DIV4_9ZZZZ</name>